<feature type="compositionally biased region" description="Low complexity" evidence="1">
    <location>
        <begin position="111"/>
        <end position="137"/>
    </location>
</feature>
<dbReference type="EMBL" id="CP068176">
    <property type="protein sequence ID" value="QQT85568.1"/>
    <property type="molecule type" value="Genomic_DNA"/>
</dbReference>
<sequence length="149" mass="16041">MNKKLLICGVIATGLLLTACVKKEPPKEEEQEKVETTTQEQPQQPAEFKSLDSAETQQDIPTQVQVEREETPNTTTEVRREVSSTSAQGNTAAQETVKPEPKKETVKTESVKPTIEQTASTKSSSNNSSQSEDDAVAAAIAAATPALKN</sequence>
<dbReference type="Proteomes" id="UP000595320">
    <property type="component" value="Chromosome"/>
</dbReference>
<evidence type="ECO:0000313" key="3">
    <source>
        <dbReference type="Proteomes" id="UP000595320"/>
    </source>
</evidence>
<accession>A0A7T9Z668</accession>
<name>A0A7T9Z668_9GAMM</name>
<proteinExistence type="predicted"/>
<protein>
    <submittedName>
        <fullName evidence="2">Internalin</fullName>
    </submittedName>
</protein>
<dbReference type="RefSeq" id="WP_004998051.1">
    <property type="nucleotide sequence ID" value="NZ_BKGH01000022.1"/>
</dbReference>
<feature type="compositionally biased region" description="Polar residues" evidence="1">
    <location>
        <begin position="83"/>
        <end position="94"/>
    </location>
</feature>
<reference evidence="2 3" key="1">
    <citation type="submission" date="2021-01" db="EMBL/GenBank/DDBJ databases">
        <title>FDA dAtabase for Regulatory Grade micrObial Sequences (FDA-ARGOS): Supporting development and validation of Infectious Disease Dx tests.</title>
        <authorList>
            <person name="Sproer C."/>
            <person name="Gronow S."/>
            <person name="Severitt S."/>
            <person name="Schroder I."/>
            <person name="Tallon L."/>
            <person name="Sadzewicz L."/>
            <person name="Zhao X."/>
            <person name="Boylan J."/>
            <person name="Ott S."/>
            <person name="Bowen H."/>
            <person name="Vavikolanu K."/>
            <person name="Mehta A."/>
            <person name="Aluvathingal J."/>
            <person name="Nadendla S."/>
            <person name="Lowell S."/>
            <person name="Myers T."/>
            <person name="Yan Y."/>
            <person name="Sichtig H."/>
        </authorList>
    </citation>
    <scope>NUCLEOTIDE SEQUENCE [LARGE SCALE GENOMIC DNA]</scope>
    <source>
        <strain evidence="2 3">FDAARGOS_1096</strain>
    </source>
</reference>
<feature type="compositionally biased region" description="Low complexity" evidence="1">
    <location>
        <begin position="36"/>
        <end position="45"/>
    </location>
</feature>
<evidence type="ECO:0000256" key="1">
    <source>
        <dbReference type="SAM" id="MobiDB-lite"/>
    </source>
</evidence>
<dbReference type="GeneID" id="66212672"/>
<organism evidence="2 3">
    <name type="scientific">Acinetobacter ursingii</name>
    <dbReference type="NCBI Taxonomy" id="108980"/>
    <lineage>
        <taxon>Bacteria</taxon>
        <taxon>Pseudomonadati</taxon>
        <taxon>Pseudomonadota</taxon>
        <taxon>Gammaproteobacteria</taxon>
        <taxon>Moraxellales</taxon>
        <taxon>Moraxellaceae</taxon>
        <taxon>Acinetobacter</taxon>
    </lineage>
</organism>
<evidence type="ECO:0000313" key="2">
    <source>
        <dbReference type="EMBL" id="QQT85568.1"/>
    </source>
</evidence>
<dbReference type="PROSITE" id="PS51257">
    <property type="entry name" value="PROKAR_LIPOPROTEIN"/>
    <property type="match status" value="1"/>
</dbReference>
<feature type="compositionally biased region" description="Basic and acidic residues" evidence="1">
    <location>
        <begin position="97"/>
        <end position="110"/>
    </location>
</feature>
<feature type="compositionally biased region" description="Basic and acidic residues" evidence="1">
    <location>
        <begin position="66"/>
        <end position="82"/>
    </location>
</feature>
<gene>
    <name evidence="2" type="ORF">I6I53_11725</name>
</gene>
<dbReference type="AlphaFoldDB" id="A0A7T9Z668"/>
<feature type="compositionally biased region" description="Polar residues" evidence="1">
    <location>
        <begin position="53"/>
        <end position="65"/>
    </location>
</feature>
<feature type="compositionally biased region" description="Basic and acidic residues" evidence="1">
    <location>
        <begin position="23"/>
        <end position="35"/>
    </location>
</feature>
<feature type="region of interest" description="Disordered" evidence="1">
    <location>
        <begin position="23"/>
        <end position="137"/>
    </location>
</feature>